<sequence>MSWNPLKRLSKPSSRSSPSGELDEKTIEEHVSKFVRLERDTKKLHNDAKKYEDTMLALYHCEKKMSSDLASGELCNESPELRRLVEEWLGFASSMDTAVDDHLVAVRRCLVDPLKRYQSVFAEVQAALKRRDQAVQECLRLEQRVERLGGRESTGANLARLSECRQALETARAELTTMEALLAQDLPRWYAASSLYLQPCLEALVHSQTLHWGQATTRAHDLMTPGPRSPVEQRLAAARALSIVSLPT</sequence>
<dbReference type="AlphaFoldDB" id="A0A023GGT5"/>
<proteinExistence type="evidence at transcript level"/>
<reference evidence="12" key="1">
    <citation type="submission" date="2014-03" db="EMBL/GenBank/DDBJ databases">
        <title>The sialotranscriptome of Amblyomma triste, Amblyomma parvum and Amblyomma cajennense ticks, uncovered by 454-based RNA-seq.</title>
        <authorList>
            <person name="Garcia G.R."/>
            <person name="Gardinassi L.G."/>
            <person name="Ribeiro J.M."/>
            <person name="Anatriello E."/>
            <person name="Ferreira B.R."/>
            <person name="Moreira H.N."/>
            <person name="Mafra C."/>
            <person name="Olegario M.M."/>
            <person name="Szabo P.J."/>
            <person name="Miranda-Santos I.K."/>
            <person name="Maruyama S.R."/>
        </authorList>
    </citation>
    <scope>NUCLEOTIDE SEQUENCE</scope>
    <source>
        <strain evidence="12">Mato Grasso do Sul</strain>
        <tissue evidence="12">Salivary glands</tissue>
    </source>
</reference>
<keyword evidence="2" id="KW-0963">Cytoplasm</keyword>
<dbReference type="EMBL" id="GBBM01002241">
    <property type="protein sequence ID" value="JAC33177.1"/>
    <property type="molecule type" value="mRNA"/>
</dbReference>
<keyword evidence="5" id="KW-0717">Septation</keyword>
<evidence type="ECO:0000256" key="1">
    <source>
        <dbReference type="ARBA" id="ARBA00004245"/>
    </source>
</evidence>
<evidence type="ECO:0000256" key="7">
    <source>
        <dbReference type="ARBA" id="ARBA00023306"/>
    </source>
</evidence>
<dbReference type="InterPro" id="IPR046982">
    <property type="entry name" value="BIN3/RVS161-like"/>
</dbReference>
<dbReference type="Pfam" id="PF03114">
    <property type="entry name" value="BAR"/>
    <property type="match status" value="1"/>
</dbReference>
<dbReference type="InterPro" id="IPR027267">
    <property type="entry name" value="AH/BAR_dom_sf"/>
</dbReference>
<keyword evidence="3" id="KW-0132">Cell division</keyword>
<evidence type="ECO:0000256" key="3">
    <source>
        <dbReference type="ARBA" id="ARBA00022618"/>
    </source>
</evidence>
<dbReference type="PANTHER" id="PTHR47174">
    <property type="entry name" value="BRIDGING INTEGRATOR 3"/>
    <property type="match status" value="1"/>
</dbReference>
<comment type="subcellular location">
    <subcellularLocation>
        <location evidence="1">Cytoplasm</location>
        <location evidence="1">Cytoskeleton</location>
    </subcellularLocation>
</comment>
<name>A0A023GGT5_AMBTT</name>
<evidence type="ECO:0000256" key="8">
    <source>
        <dbReference type="ARBA" id="ARBA00059510"/>
    </source>
</evidence>
<dbReference type="SUPFAM" id="SSF103657">
    <property type="entry name" value="BAR/IMD domain-like"/>
    <property type="match status" value="1"/>
</dbReference>
<keyword evidence="6" id="KW-0206">Cytoskeleton</keyword>
<evidence type="ECO:0000256" key="2">
    <source>
        <dbReference type="ARBA" id="ARBA00022490"/>
    </source>
</evidence>
<dbReference type="GO" id="GO:0051301">
    <property type="term" value="P:cell division"/>
    <property type="evidence" value="ECO:0007669"/>
    <property type="project" value="UniProtKB-KW"/>
</dbReference>
<evidence type="ECO:0000256" key="6">
    <source>
        <dbReference type="ARBA" id="ARBA00023212"/>
    </source>
</evidence>
<evidence type="ECO:0000256" key="4">
    <source>
        <dbReference type="ARBA" id="ARBA00023054"/>
    </source>
</evidence>
<evidence type="ECO:0000259" key="11">
    <source>
        <dbReference type="Pfam" id="PF03114"/>
    </source>
</evidence>
<comment type="function">
    <text evidence="8">Involved in cytokinesis and septation where it has a role in the localization of F-actin.</text>
</comment>
<keyword evidence="7" id="KW-0131">Cell cycle</keyword>
<feature type="coiled-coil region" evidence="9">
    <location>
        <begin position="124"/>
        <end position="181"/>
    </location>
</feature>
<dbReference type="InterPro" id="IPR004148">
    <property type="entry name" value="BAR_dom"/>
</dbReference>
<dbReference type="GO" id="GO:0006897">
    <property type="term" value="P:endocytosis"/>
    <property type="evidence" value="ECO:0007669"/>
    <property type="project" value="InterPro"/>
</dbReference>
<organism evidence="12">
    <name type="scientific">Amblyomma triste</name>
    <name type="common">Neotropical tick</name>
    <dbReference type="NCBI Taxonomy" id="251400"/>
    <lineage>
        <taxon>Eukaryota</taxon>
        <taxon>Metazoa</taxon>
        <taxon>Ecdysozoa</taxon>
        <taxon>Arthropoda</taxon>
        <taxon>Chelicerata</taxon>
        <taxon>Arachnida</taxon>
        <taxon>Acari</taxon>
        <taxon>Parasitiformes</taxon>
        <taxon>Ixodida</taxon>
        <taxon>Ixodoidea</taxon>
        <taxon>Ixodidae</taxon>
        <taxon>Amblyomminae</taxon>
        <taxon>Amblyomma</taxon>
    </lineage>
</organism>
<feature type="domain" description="BAR" evidence="11">
    <location>
        <begin position="28"/>
        <end position="217"/>
    </location>
</feature>
<evidence type="ECO:0000256" key="5">
    <source>
        <dbReference type="ARBA" id="ARBA00023210"/>
    </source>
</evidence>
<keyword evidence="4 9" id="KW-0175">Coiled coil</keyword>
<dbReference type="GO" id="GO:0005737">
    <property type="term" value="C:cytoplasm"/>
    <property type="evidence" value="ECO:0007669"/>
    <property type="project" value="InterPro"/>
</dbReference>
<evidence type="ECO:0000313" key="12">
    <source>
        <dbReference type="EMBL" id="JAC33177.1"/>
    </source>
</evidence>
<dbReference type="GO" id="GO:0051666">
    <property type="term" value="P:actin cortical patch localization"/>
    <property type="evidence" value="ECO:0007669"/>
    <property type="project" value="InterPro"/>
</dbReference>
<protein>
    <submittedName>
        <fullName evidence="12">Putative bridging integrator 3</fullName>
    </submittedName>
</protein>
<evidence type="ECO:0000256" key="10">
    <source>
        <dbReference type="SAM" id="MobiDB-lite"/>
    </source>
</evidence>
<feature type="region of interest" description="Disordered" evidence="10">
    <location>
        <begin position="1"/>
        <end position="25"/>
    </location>
</feature>
<dbReference type="Gene3D" id="1.20.1270.60">
    <property type="entry name" value="Arfaptin homology (AH) domain/BAR domain"/>
    <property type="match status" value="1"/>
</dbReference>
<dbReference type="FunFam" id="1.20.1270.60:FF:000028">
    <property type="entry name" value="Bridging integrator 3 homolog"/>
    <property type="match status" value="1"/>
</dbReference>
<dbReference type="PANTHER" id="PTHR47174:SF3">
    <property type="entry name" value="BRIDGING INTEGRATOR 3"/>
    <property type="match status" value="1"/>
</dbReference>
<dbReference type="GO" id="GO:0015629">
    <property type="term" value="C:actin cytoskeleton"/>
    <property type="evidence" value="ECO:0007669"/>
    <property type="project" value="TreeGrafter"/>
</dbReference>
<dbReference type="GO" id="GO:0008289">
    <property type="term" value="F:lipid binding"/>
    <property type="evidence" value="ECO:0007669"/>
    <property type="project" value="TreeGrafter"/>
</dbReference>
<accession>A0A023GGT5</accession>
<evidence type="ECO:0000256" key="9">
    <source>
        <dbReference type="SAM" id="Coils"/>
    </source>
</evidence>
<dbReference type="GO" id="GO:0097320">
    <property type="term" value="P:plasma membrane tubulation"/>
    <property type="evidence" value="ECO:0007669"/>
    <property type="project" value="TreeGrafter"/>
</dbReference>